<sequence>MFDSDPSLSHASHASPTDRHTSFYPELLAFASPGSEEQVGGRPEDVLADGPAPFILCDPLFEAAVPASIPRPTGSLSAGTATPSQDLQPAFFPFIGFATDGLLASTAAVDGPPPSALPATLPVLKPAVNLRLPSFDLLGIAAPHPDRIVCNPDNPFSSLGAGPLSNPEDPLHALSPALNRPHALGGREDPPTSCAPEHQKDDSSQFHHFVPTFTPPAEPGTINWGTFANVTTAAMDSPAKSDPGTLSAALASPSTSAAESNTTSQDAPGLGHTIVDKSWIDGAKAAIIANLLSTGEETVKVLSHALPCPSRAGHVFPIIIDAIHRQTPNKPTSWINVFHAVPGRFNLADLPTSPPGTPGPAIGGDDYFTSKVFDSAVPVSDYQGDSTLLPPSPRPVVVPLTVDVSIVERYIPPTNRHEFADLFTTTGRSSLLLDRLIELSPNNGALLFIYPTRAGARTFMNDYLGPVLDPLLRAMAVVHELSADLGTSLGAMPAADLLPDFRALRARLEAFCARLSGR</sequence>
<accession>A0A8E2F7B3</accession>
<evidence type="ECO:0000256" key="1">
    <source>
        <dbReference type="SAM" id="MobiDB-lite"/>
    </source>
</evidence>
<organism evidence="2 3">
    <name type="scientific">Glonium stellatum</name>
    <dbReference type="NCBI Taxonomy" id="574774"/>
    <lineage>
        <taxon>Eukaryota</taxon>
        <taxon>Fungi</taxon>
        <taxon>Dikarya</taxon>
        <taxon>Ascomycota</taxon>
        <taxon>Pezizomycotina</taxon>
        <taxon>Dothideomycetes</taxon>
        <taxon>Pleosporomycetidae</taxon>
        <taxon>Gloniales</taxon>
        <taxon>Gloniaceae</taxon>
        <taxon>Glonium</taxon>
    </lineage>
</organism>
<dbReference type="AlphaFoldDB" id="A0A8E2F7B3"/>
<evidence type="ECO:0000313" key="2">
    <source>
        <dbReference type="EMBL" id="OCL11907.1"/>
    </source>
</evidence>
<feature type="non-terminal residue" evidence="2">
    <location>
        <position position="518"/>
    </location>
</feature>
<evidence type="ECO:0000313" key="3">
    <source>
        <dbReference type="Proteomes" id="UP000250140"/>
    </source>
</evidence>
<name>A0A8E2F7B3_9PEZI</name>
<dbReference type="EMBL" id="KV748962">
    <property type="protein sequence ID" value="OCL11907.1"/>
    <property type="molecule type" value="Genomic_DNA"/>
</dbReference>
<feature type="region of interest" description="Disordered" evidence="1">
    <location>
        <begin position="235"/>
        <end position="269"/>
    </location>
</feature>
<dbReference type="OrthoDB" id="5407894at2759"/>
<gene>
    <name evidence="2" type="ORF">AOQ84DRAFT_286265</name>
</gene>
<proteinExistence type="predicted"/>
<protein>
    <submittedName>
        <fullName evidence="2">Uncharacterized protein</fullName>
    </submittedName>
</protein>
<dbReference type="Proteomes" id="UP000250140">
    <property type="component" value="Unassembled WGS sequence"/>
</dbReference>
<reference evidence="2 3" key="1">
    <citation type="journal article" date="2016" name="Nat. Commun.">
        <title>Ectomycorrhizal ecology is imprinted in the genome of the dominant symbiotic fungus Cenococcum geophilum.</title>
        <authorList>
            <consortium name="DOE Joint Genome Institute"/>
            <person name="Peter M."/>
            <person name="Kohler A."/>
            <person name="Ohm R.A."/>
            <person name="Kuo A."/>
            <person name="Krutzmann J."/>
            <person name="Morin E."/>
            <person name="Arend M."/>
            <person name="Barry K.W."/>
            <person name="Binder M."/>
            <person name="Choi C."/>
            <person name="Clum A."/>
            <person name="Copeland A."/>
            <person name="Grisel N."/>
            <person name="Haridas S."/>
            <person name="Kipfer T."/>
            <person name="LaButti K."/>
            <person name="Lindquist E."/>
            <person name="Lipzen A."/>
            <person name="Maire R."/>
            <person name="Meier B."/>
            <person name="Mihaltcheva S."/>
            <person name="Molinier V."/>
            <person name="Murat C."/>
            <person name="Poggeler S."/>
            <person name="Quandt C.A."/>
            <person name="Sperisen C."/>
            <person name="Tritt A."/>
            <person name="Tisserant E."/>
            <person name="Crous P.W."/>
            <person name="Henrissat B."/>
            <person name="Nehls U."/>
            <person name="Egli S."/>
            <person name="Spatafora J.W."/>
            <person name="Grigoriev I.V."/>
            <person name="Martin F.M."/>
        </authorList>
    </citation>
    <scope>NUCLEOTIDE SEQUENCE [LARGE SCALE GENOMIC DNA]</scope>
    <source>
        <strain evidence="2 3">CBS 207.34</strain>
    </source>
</reference>
<feature type="compositionally biased region" description="Low complexity" evidence="1">
    <location>
        <begin position="245"/>
        <end position="260"/>
    </location>
</feature>
<keyword evidence="3" id="KW-1185">Reference proteome</keyword>
<feature type="region of interest" description="Disordered" evidence="1">
    <location>
        <begin position="160"/>
        <end position="209"/>
    </location>
</feature>